<sequence>MGFLEGYEDVNARIIRARAEFPTMRLVAYIEDIDITKGYILVRGEAYRNYDDEKPSAVDYALEVRSDRGVNLHFWVENAITSCYGRVIGLLTPGGIARSTKQDMEKVEALSTRDVAPITDDLWATNAIAATIKNVADELGATVLEGKPECKHGARVWREGVSAKTGKAWGNYSCVEKSKATQCEPYWYVLTSDGTWKPQI</sequence>
<protein>
    <submittedName>
        <fullName evidence="1">Uncharacterized protein</fullName>
    </submittedName>
</protein>
<accession>A0A6J5Q8G8</accession>
<dbReference type="EMBL" id="LR796990">
    <property type="protein sequence ID" value="CAB4180313.1"/>
    <property type="molecule type" value="Genomic_DNA"/>
</dbReference>
<name>A0A6J5Q8G8_9CAUD</name>
<organism evidence="1">
    <name type="scientific">uncultured Caudovirales phage</name>
    <dbReference type="NCBI Taxonomy" id="2100421"/>
    <lineage>
        <taxon>Viruses</taxon>
        <taxon>Duplodnaviria</taxon>
        <taxon>Heunggongvirae</taxon>
        <taxon>Uroviricota</taxon>
        <taxon>Caudoviricetes</taxon>
        <taxon>Peduoviridae</taxon>
        <taxon>Maltschvirus</taxon>
        <taxon>Maltschvirus maltsch</taxon>
    </lineage>
</organism>
<reference evidence="1" key="1">
    <citation type="submission" date="2020-05" db="EMBL/GenBank/DDBJ databases">
        <authorList>
            <person name="Chiriac C."/>
            <person name="Salcher M."/>
            <person name="Ghai R."/>
            <person name="Kavagutti S V."/>
        </authorList>
    </citation>
    <scope>NUCLEOTIDE SEQUENCE</scope>
</reference>
<proteinExistence type="predicted"/>
<gene>
    <name evidence="1" type="ORF">UFOVP1041_18</name>
</gene>
<evidence type="ECO:0000313" key="1">
    <source>
        <dbReference type="EMBL" id="CAB4180313.1"/>
    </source>
</evidence>